<feature type="domain" description="BON" evidence="1">
    <location>
        <begin position="122"/>
        <end position="190"/>
    </location>
</feature>
<feature type="domain" description="BON" evidence="1">
    <location>
        <begin position="46"/>
        <end position="113"/>
    </location>
</feature>
<dbReference type="InterPro" id="IPR007055">
    <property type="entry name" value="BON_dom"/>
</dbReference>
<organism evidence="2 3">
    <name type="scientific">Chitiniphilus shinanonensis</name>
    <dbReference type="NCBI Taxonomy" id="553088"/>
    <lineage>
        <taxon>Bacteria</taxon>
        <taxon>Pseudomonadati</taxon>
        <taxon>Pseudomonadota</taxon>
        <taxon>Betaproteobacteria</taxon>
        <taxon>Neisseriales</taxon>
        <taxon>Chitinibacteraceae</taxon>
        <taxon>Chitiniphilus</taxon>
    </lineage>
</organism>
<evidence type="ECO:0000313" key="2">
    <source>
        <dbReference type="EMBL" id="GLS04970.1"/>
    </source>
</evidence>
<dbReference type="EMBL" id="BSOZ01000030">
    <property type="protein sequence ID" value="GLS04970.1"/>
    <property type="molecule type" value="Genomic_DNA"/>
</dbReference>
<evidence type="ECO:0000313" key="3">
    <source>
        <dbReference type="Proteomes" id="UP001156836"/>
    </source>
</evidence>
<dbReference type="RefSeq" id="WP_018746909.1">
    <property type="nucleotide sequence ID" value="NZ_BAABUF010000001.1"/>
</dbReference>
<comment type="caution">
    <text evidence="2">The sequence shown here is derived from an EMBL/GenBank/DDBJ whole genome shotgun (WGS) entry which is preliminary data.</text>
</comment>
<gene>
    <name evidence="2" type="ORF">GCM10007860_21190</name>
</gene>
<dbReference type="Proteomes" id="UP001156836">
    <property type="component" value="Unassembled WGS sequence"/>
</dbReference>
<dbReference type="Gene3D" id="3.30.1340.30">
    <property type="match status" value="1"/>
</dbReference>
<dbReference type="InterPro" id="IPR051686">
    <property type="entry name" value="Lipoprotein_DolP"/>
</dbReference>
<dbReference type="Pfam" id="PF04972">
    <property type="entry name" value="BON"/>
    <property type="match status" value="2"/>
</dbReference>
<proteinExistence type="predicted"/>
<protein>
    <recommendedName>
        <fullName evidence="1">BON domain-containing protein</fullName>
    </recommendedName>
</protein>
<dbReference type="PROSITE" id="PS51257">
    <property type="entry name" value="PROKAR_LIPOPROTEIN"/>
    <property type="match status" value="1"/>
</dbReference>
<reference evidence="3" key="1">
    <citation type="journal article" date="2019" name="Int. J. Syst. Evol. Microbiol.">
        <title>The Global Catalogue of Microorganisms (GCM) 10K type strain sequencing project: providing services to taxonomists for standard genome sequencing and annotation.</title>
        <authorList>
            <consortium name="The Broad Institute Genomics Platform"/>
            <consortium name="The Broad Institute Genome Sequencing Center for Infectious Disease"/>
            <person name="Wu L."/>
            <person name="Ma J."/>
        </authorList>
    </citation>
    <scope>NUCLEOTIDE SEQUENCE [LARGE SCALE GENOMIC DNA]</scope>
    <source>
        <strain evidence="3">NBRC 104970</strain>
    </source>
</reference>
<dbReference type="PANTHER" id="PTHR34606">
    <property type="entry name" value="BON DOMAIN-CONTAINING PROTEIN"/>
    <property type="match status" value="1"/>
</dbReference>
<evidence type="ECO:0000259" key="1">
    <source>
        <dbReference type="PROSITE" id="PS50914"/>
    </source>
</evidence>
<dbReference type="PROSITE" id="PS50914">
    <property type="entry name" value="BON"/>
    <property type="match status" value="2"/>
</dbReference>
<name>A0ABQ6BUW6_9NEIS</name>
<keyword evidence="3" id="KW-1185">Reference proteome</keyword>
<dbReference type="PANTHER" id="PTHR34606:SF4">
    <property type="entry name" value="OUTER MEMBRANE LIPOPROTEIN DOLP"/>
    <property type="match status" value="1"/>
</dbReference>
<sequence>MKRKLVALALAGVVGLSACVPMVFVAGAAVGALVGSDPRNAQTIKGDVDLGANISAKVIDTYRERAHVNVNVFNAHVLLTGELPDDAARQNVAQIAATWPGVRAVYNETVVAPPSSSTDRLNDTQLTARVKTAILTEAGDVTSIHFLITTERKVVYLMGLATPDLTERAARAASFVGGVERVVKYVEVLPEAKNKAK</sequence>
<accession>A0ABQ6BUW6</accession>